<accession>E9EIF5</accession>
<evidence type="ECO:0000313" key="4">
    <source>
        <dbReference type="EMBL" id="EFY84302.1"/>
    </source>
</evidence>
<dbReference type="STRING" id="655827.E9EIF5"/>
<dbReference type="GO" id="GO:0043386">
    <property type="term" value="P:mycotoxin biosynthetic process"/>
    <property type="evidence" value="ECO:0007669"/>
    <property type="project" value="InterPro"/>
</dbReference>
<name>E9EIF5_METAQ</name>
<dbReference type="OrthoDB" id="3687641at2759"/>
<dbReference type="Pfam" id="PF11807">
    <property type="entry name" value="UstYa"/>
    <property type="match status" value="1"/>
</dbReference>
<dbReference type="PANTHER" id="PTHR33365:SF12">
    <property type="entry name" value="TAT PATHWAY SIGNAL SEQUENCE"/>
    <property type="match status" value="1"/>
</dbReference>
<gene>
    <name evidence="4" type="ORF">MAC_09653</name>
</gene>
<feature type="region of interest" description="Disordered" evidence="2">
    <location>
        <begin position="1"/>
        <end position="25"/>
    </location>
</feature>
<evidence type="ECO:0008006" key="6">
    <source>
        <dbReference type="Google" id="ProtNLM"/>
    </source>
</evidence>
<evidence type="ECO:0000256" key="3">
    <source>
        <dbReference type="SAM" id="Phobius"/>
    </source>
</evidence>
<protein>
    <recommendedName>
        <fullName evidence="6">Tat pathway signal sequence</fullName>
    </recommendedName>
</protein>
<dbReference type="PANTHER" id="PTHR33365">
    <property type="entry name" value="YALI0B05434P"/>
    <property type="match status" value="1"/>
</dbReference>
<evidence type="ECO:0000256" key="1">
    <source>
        <dbReference type="ARBA" id="ARBA00035112"/>
    </source>
</evidence>
<feature type="transmembrane region" description="Helical" evidence="3">
    <location>
        <begin position="58"/>
        <end position="80"/>
    </location>
</feature>
<organism evidence="5">
    <name type="scientific">Metarhizium acridum (strain CQMa 102)</name>
    <dbReference type="NCBI Taxonomy" id="655827"/>
    <lineage>
        <taxon>Eukaryota</taxon>
        <taxon>Fungi</taxon>
        <taxon>Dikarya</taxon>
        <taxon>Ascomycota</taxon>
        <taxon>Pezizomycotina</taxon>
        <taxon>Sordariomycetes</taxon>
        <taxon>Hypocreomycetidae</taxon>
        <taxon>Hypocreales</taxon>
        <taxon>Clavicipitaceae</taxon>
        <taxon>Metarhizium</taxon>
    </lineage>
</organism>
<dbReference type="HOGENOM" id="CLU_042941_0_2_1"/>
<keyword evidence="5" id="KW-1185">Reference proteome</keyword>
<dbReference type="AlphaFoldDB" id="E9EIF5"/>
<keyword evidence="3" id="KW-0812">Transmembrane</keyword>
<dbReference type="InParanoid" id="E9EIF5"/>
<dbReference type="InterPro" id="IPR021765">
    <property type="entry name" value="UstYa-like"/>
</dbReference>
<sequence>MTYSDNLDSPSEPPGYTAKSDFNHGDTMEDESLLRIMSQRDSRPKSRRWCPNLDMKHWLAINLAFTSFNLAVVLVLAVLWRSERLTLRPASSSTVSLLPPSPATVAIEKELRPFSLTSPYDKPPGPETDQLWHDLVNTGAMFPLSEEQFSEVNDNIETGIRYTHDPQGRFLGTLAATHQIHCVVGNLVTSRVPPWSFVLIRGFPKIQDALRKGLWFHYEHYRATNDPLFIDKDPPEEHLMHCVEMLRNAVMCFGDVSVITYNWKKGHDAPKGSFKSLHACQKWDKIEDWRAIHNITEEIKTLERPIGIFDEDTAKHARASNVDAMAERG</sequence>
<keyword evidence="3" id="KW-1133">Transmembrane helix</keyword>
<dbReference type="eggNOG" id="ENOG502T6SM">
    <property type="taxonomic scope" value="Eukaryota"/>
</dbReference>
<dbReference type="EMBL" id="GL698638">
    <property type="protein sequence ID" value="EFY84302.1"/>
    <property type="molecule type" value="Genomic_DNA"/>
</dbReference>
<dbReference type="Proteomes" id="UP000002499">
    <property type="component" value="Unassembled WGS sequence"/>
</dbReference>
<evidence type="ECO:0000313" key="5">
    <source>
        <dbReference type="Proteomes" id="UP000002499"/>
    </source>
</evidence>
<comment type="similarity">
    <text evidence="1">Belongs to the ustYa family.</text>
</comment>
<dbReference type="OMA" id="LMHCVEM"/>
<evidence type="ECO:0000256" key="2">
    <source>
        <dbReference type="SAM" id="MobiDB-lite"/>
    </source>
</evidence>
<keyword evidence="3" id="KW-0472">Membrane</keyword>
<reference evidence="4 5" key="1">
    <citation type="journal article" date="2011" name="PLoS Genet.">
        <title>Genome sequencing and comparative transcriptomics of the model entomopathogenic fungi Metarhizium anisopliae and M. acridum.</title>
        <authorList>
            <person name="Gao Q."/>
            <person name="Jin K."/>
            <person name="Ying S.H."/>
            <person name="Zhang Y."/>
            <person name="Xiao G."/>
            <person name="Shang Y."/>
            <person name="Duan Z."/>
            <person name="Hu X."/>
            <person name="Xie X.Q."/>
            <person name="Zhou G."/>
            <person name="Peng G."/>
            <person name="Luo Z."/>
            <person name="Huang W."/>
            <person name="Wang B."/>
            <person name="Fang W."/>
            <person name="Wang S."/>
            <person name="Zhong Y."/>
            <person name="Ma L.J."/>
            <person name="St Leger R.J."/>
            <person name="Zhao G.P."/>
            <person name="Pei Y."/>
            <person name="Feng M.G."/>
            <person name="Xia Y."/>
            <person name="Wang C."/>
        </authorList>
    </citation>
    <scope>NUCLEOTIDE SEQUENCE [LARGE SCALE GENOMIC DNA]</scope>
    <source>
        <strain evidence="4 5">CQMa 102</strain>
    </source>
</reference>
<proteinExistence type="inferred from homology"/>